<accession>A0A9D4SXF4</accession>
<dbReference type="InterPro" id="IPR000648">
    <property type="entry name" value="Oxysterol-bd"/>
</dbReference>
<dbReference type="GO" id="GO:0008289">
    <property type="term" value="F:lipid binding"/>
    <property type="evidence" value="ECO:0007669"/>
    <property type="project" value="InterPro"/>
</dbReference>
<dbReference type="Pfam" id="PF01237">
    <property type="entry name" value="Oxysterol_BP"/>
    <property type="match status" value="1"/>
</dbReference>
<keyword evidence="3" id="KW-1185">Reference proteome</keyword>
<sequence>MRQLTEVDSANKVLAISRDGGDGYPGYLRGQQRCTKGVKLQLEEKQRATRRQREAEAEAAAAQGRPYVGHEPAWFRKETDPVTGNPIHVYQNEYWGCKEQAKWDRCPSIYL</sequence>
<proteinExistence type="predicted"/>
<dbReference type="EMBL" id="JABSTV010001250">
    <property type="protein sequence ID" value="KAH7955733.1"/>
    <property type="molecule type" value="Genomic_DNA"/>
</dbReference>
<evidence type="ECO:0000313" key="2">
    <source>
        <dbReference type="EMBL" id="KAH7955733.1"/>
    </source>
</evidence>
<name>A0A9D4SXF4_RHISA</name>
<dbReference type="SUPFAM" id="SSF144000">
    <property type="entry name" value="Oxysterol-binding protein-like"/>
    <property type="match status" value="1"/>
</dbReference>
<protein>
    <submittedName>
        <fullName evidence="2">Uncharacterized protein</fullName>
    </submittedName>
</protein>
<evidence type="ECO:0000313" key="3">
    <source>
        <dbReference type="Proteomes" id="UP000821837"/>
    </source>
</evidence>
<gene>
    <name evidence="2" type="ORF">HPB52_003416</name>
</gene>
<feature type="region of interest" description="Disordered" evidence="1">
    <location>
        <begin position="45"/>
        <end position="65"/>
    </location>
</feature>
<comment type="caution">
    <text evidence="2">The sequence shown here is derived from an EMBL/GenBank/DDBJ whole genome shotgun (WGS) entry which is preliminary data.</text>
</comment>
<evidence type="ECO:0000256" key="1">
    <source>
        <dbReference type="SAM" id="MobiDB-lite"/>
    </source>
</evidence>
<dbReference type="VEuPathDB" id="VectorBase:RSAN_041714"/>
<dbReference type="Proteomes" id="UP000821837">
    <property type="component" value="Unassembled WGS sequence"/>
</dbReference>
<organism evidence="2 3">
    <name type="scientific">Rhipicephalus sanguineus</name>
    <name type="common">Brown dog tick</name>
    <name type="synonym">Ixodes sanguineus</name>
    <dbReference type="NCBI Taxonomy" id="34632"/>
    <lineage>
        <taxon>Eukaryota</taxon>
        <taxon>Metazoa</taxon>
        <taxon>Ecdysozoa</taxon>
        <taxon>Arthropoda</taxon>
        <taxon>Chelicerata</taxon>
        <taxon>Arachnida</taxon>
        <taxon>Acari</taxon>
        <taxon>Parasitiformes</taxon>
        <taxon>Ixodida</taxon>
        <taxon>Ixodoidea</taxon>
        <taxon>Ixodidae</taxon>
        <taxon>Rhipicephalinae</taxon>
        <taxon>Rhipicephalus</taxon>
        <taxon>Rhipicephalus</taxon>
    </lineage>
</organism>
<dbReference type="AlphaFoldDB" id="A0A9D4SXF4"/>
<reference evidence="2" key="2">
    <citation type="submission" date="2021-09" db="EMBL/GenBank/DDBJ databases">
        <authorList>
            <person name="Jia N."/>
            <person name="Wang J."/>
            <person name="Shi W."/>
            <person name="Du L."/>
            <person name="Sun Y."/>
            <person name="Zhan W."/>
            <person name="Jiang J."/>
            <person name="Wang Q."/>
            <person name="Zhang B."/>
            <person name="Ji P."/>
            <person name="Sakyi L.B."/>
            <person name="Cui X."/>
            <person name="Yuan T."/>
            <person name="Jiang B."/>
            <person name="Yang W."/>
            <person name="Lam T.T.-Y."/>
            <person name="Chang Q."/>
            <person name="Ding S."/>
            <person name="Wang X."/>
            <person name="Zhu J."/>
            <person name="Ruan X."/>
            <person name="Zhao L."/>
            <person name="Wei J."/>
            <person name="Que T."/>
            <person name="Du C."/>
            <person name="Cheng J."/>
            <person name="Dai P."/>
            <person name="Han X."/>
            <person name="Huang E."/>
            <person name="Gao Y."/>
            <person name="Liu J."/>
            <person name="Shao H."/>
            <person name="Ye R."/>
            <person name="Li L."/>
            <person name="Wei W."/>
            <person name="Wang X."/>
            <person name="Wang C."/>
            <person name="Huo Q."/>
            <person name="Li W."/>
            <person name="Guo W."/>
            <person name="Chen H."/>
            <person name="Chen S."/>
            <person name="Zhou L."/>
            <person name="Zhou L."/>
            <person name="Ni X."/>
            <person name="Tian J."/>
            <person name="Zhou Y."/>
            <person name="Sheng Y."/>
            <person name="Liu T."/>
            <person name="Pan Y."/>
            <person name="Xia L."/>
            <person name="Li J."/>
            <person name="Zhao F."/>
            <person name="Cao W."/>
        </authorList>
    </citation>
    <scope>NUCLEOTIDE SEQUENCE</scope>
    <source>
        <strain evidence="2">Rsan-2018</strain>
        <tissue evidence="2">Larvae</tissue>
    </source>
</reference>
<feature type="compositionally biased region" description="Basic and acidic residues" evidence="1">
    <location>
        <begin position="45"/>
        <end position="56"/>
    </location>
</feature>
<reference evidence="2" key="1">
    <citation type="journal article" date="2020" name="Cell">
        <title>Large-Scale Comparative Analyses of Tick Genomes Elucidate Their Genetic Diversity and Vector Capacities.</title>
        <authorList>
            <consortium name="Tick Genome and Microbiome Consortium (TIGMIC)"/>
            <person name="Jia N."/>
            <person name="Wang J."/>
            <person name="Shi W."/>
            <person name="Du L."/>
            <person name="Sun Y."/>
            <person name="Zhan W."/>
            <person name="Jiang J.F."/>
            <person name="Wang Q."/>
            <person name="Zhang B."/>
            <person name="Ji P."/>
            <person name="Bell-Sakyi L."/>
            <person name="Cui X.M."/>
            <person name="Yuan T.T."/>
            <person name="Jiang B.G."/>
            <person name="Yang W.F."/>
            <person name="Lam T.T."/>
            <person name="Chang Q.C."/>
            <person name="Ding S.J."/>
            <person name="Wang X.J."/>
            <person name="Zhu J.G."/>
            <person name="Ruan X.D."/>
            <person name="Zhao L."/>
            <person name="Wei J.T."/>
            <person name="Ye R.Z."/>
            <person name="Que T.C."/>
            <person name="Du C.H."/>
            <person name="Zhou Y.H."/>
            <person name="Cheng J.X."/>
            <person name="Dai P.F."/>
            <person name="Guo W.B."/>
            <person name="Han X.H."/>
            <person name="Huang E.J."/>
            <person name="Li L.F."/>
            <person name="Wei W."/>
            <person name="Gao Y.C."/>
            <person name="Liu J.Z."/>
            <person name="Shao H.Z."/>
            <person name="Wang X."/>
            <person name="Wang C.C."/>
            <person name="Yang T.C."/>
            <person name="Huo Q.B."/>
            <person name="Li W."/>
            <person name="Chen H.Y."/>
            <person name="Chen S.E."/>
            <person name="Zhou L.G."/>
            <person name="Ni X.B."/>
            <person name="Tian J.H."/>
            <person name="Sheng Y."/>
            <person name="Liu T."/>
            <person name="Pan Y.S."/>
            <person name="Xia L.Y."/>
            <person name="Li J."/>
            <person name="Zhao F."/>
            <person name="Cao W.C."/>
        </authorList>
    </citation>
    <scope>NUCLEOTIDE SEQUENCE</scope>
    <source>
        <strain evidence="2">Rsan-2018</strain>
    </source>
</reference>
<dbReference type="InterPro" id="IPR037239">
    <property type="entry name" value="OSBP_sf"/>
</dbReference>